<protein>
    <submittedName>
        <fullName evidence="1">KCTD10 isoform 8</fullName>
    </submittedName>
</protein>
<dbReference type="EMBL" id="NBAG03000240">
    <property type="protein sequence ID" value="PNI64826.1"/>
    <property type="molecule type" value="Genomic_DNA"/>
</dbReference>
<name>A0A2J8MZ83_PANTR</name>
<dbReference type="AlphaFoldDB" id="A0A2J8MZ83"/>
<dbReference type="Proteomes" id="UP000236370">
    <property type="component" value="Unassembled WGS sequence"/>
</dbReference>
<accession>A0A2J8MZ83</accession>
<evidence type="ECO:0000313" key="1">
    <source>
        <dbReference type="EMBL" id="PNI64826.1"/>
    </source>
</evidence>
<proteinExistence type="predicted"/>
<sequence length="37" mass="3914">MAGSSLTAVGSTLVRYSTTFETGRCLYPRAAGRSRSC</sequence>
<comment type="caution">
    <text evidence="1">The sequence shown here is derived from an EMBL/GenBank/DDBJ whole genome shotgun (WGS) entry which is preliminary data.</text>
</comment>
<evidence type="ECO:0000313" key="2">
    <source>
        <dbReference type="Proteomes" id="UP000236370"/>
    </source>
</evidence>
<gene>
    <name evidence="1" type="ORF">CK820_G0015957</name>
</gene>
<organism evidence="1 2">
    <name type="scientific">Pan troglodytes</name>
    <name type="common">Chimpanzee</name>
    <dbReference type="NCBI Taxonomy" id="9598"/>
    <lineage>
        <taxon>Eukaryota</taxon>
        <taxon>Metazoa</taxon>
        <taxon>Chordata</taxon>
        <taxon>Craniata</taxon>
        <taxon>Vertebrata</taxon>
        <taxon>Euteleostomi</taxon>
        <taxon>Mammalia</taxon>
        <taxon>Eutheria</taxon>
        <taxon>Euarchontoglires</taxon>
        <taxon>Primates</taxon>
        <taxon>Haplorrhini</taxon>
        <taxon>Catarrhini</taxon>
        <taxon>Hominidae</taxon>
        <taxon>Pan</taxon>
    </lineage>
</organism>
<reference evidence="1 2" key="1">
    <citation type="submission" date="2017-12" db="EMBL/GenBank/DDBJ databases">
        <title>High-resolution comparative analysis of great ape genomes.</title>
        <authorList>
            <person name="Pollen A."/>
            <person name="Hastie A."/>
            <person name="Hormozdiari F."/>
            <person name="Dougherty M."/>
            <person name="Liu R."/>
            <person name="Chaisson M."/>
            <person name="Hoppe E."/>
            <person name="Hill C."/>
            <person name="Pang A."/>
            <person name="Hillier L."/>
            <person name="Baker C."/>
            <person name="Armstrong J."/>
            <person name="Shendure J."/>
            <person name="Paten B."/>
            <person name="Wilson R."/>
            <person name="Chao H."/>
            <person name="Schneider V."/>
            <person name="Ventura M."/>
            <person name="Kronenberg Z."/>
            <person name="Murali S."/>
            <person name="Gordon D."/>
            <person name="Cantsilieris S."/>
            <person name="Munson K."/>
            <person name="Nelson B."/>
            <person name="Raja A."/>
            <person name="Underwood J."/>
            <person name="Diekhans M."/>
            <person name="Fiddes I."/>
            <person name="Haussler D."/>
            <person name="Eichler E."/>
        </authorList>
    </citation>
    <scope>NUCLEOTIDE SEQUENCE [LARGE SCALE GENOMIC DNA]</scope>
    <source>
        <strain evidence="1">Yerkes chimp pedigree #C0471</strain>
    </source>
</reference>